<evidence type="ECO:0000313" key="2">
    <source>
        <dbReference type="Proteomes" id="UP000503498"/>
    </source>
</evidence>
<name>A0A7Z2ZI00_XANCA</name>
<dbReference type="EMBL" id="CP051651">
    <property type="protein sequence ID" value="QJD68040.1"/>
    <property type="molecule type" value="Genomic_DNA"/>
</dbReference>
<sequence>MSKKSRFYEVTYRDGHGDHPTLFPAQSEADLSQKLKFPRTVKHVETRHAGWLPVAVEANEHLDGVEFRVTHKGTETTISKDSLGYDHLIKLFAKDVAVLQRDLDEHNAPDA</sequence>
<reference evidence="1 2" key="2">
    <citation type="submission" date="2020-04" db="EMBL/GenBank/DDBJ databases">
        <authorList>
            <person name="Fomenkov A."/>
            <person name="Anton B.P."/>
            <person name="Roberts R.J."/>
        </authorList>
    </citation>
    <scope>NUCLEOTIDE SEQUENCE [LARGE SCALE GENOMIC DNA]</scope>
    <source>
        <strain evidence="1 2">NEB122</strain>
    </source>
</reference>
<dbReference type="RefSeq" id="WP_169706284.1">
    <property type="nucleotide sequence ID" value="NZ_CP051651.1"/>
</dbReference>
<protein>
    <submittedName>
        <fullName evidence="1">Uncharacterized protein</fullName>
    </submittedName>
</protein>
<accession>A0A7Z2ZI00</accession>
<reference evidence="1 2" key="1">
    <citation type="submission" date="2020-04" db="EMBL/GenBank/DDBJ databases">
        <title>Genome-Wide Identification of 5-Methylcytosine Sites in Bacterial Genomes By High-Throughput Sequencing of MspJI Restriction Fragments.</title>
        <authorList>
            <person name="Wu V."/>
        </authorList>
    </citation>
    <scope>NUCLEOTIDE SEQUENCE [LARGE SCALE GENOMIC DNA]</scope>
    <source>
        <strain evidence="1 2">NEB122</strain>
    </source>
</reference>
<organism evidence="1 2">
    <name type="scientific">Xanthomonas campestris pv. badrii</name>
    <dbReference type="NCBI Taxonomy" id="149696"/>
    <lineage>
        <taxon>Bacteria</taxon>
        <taxon>Pseudomonadati</taxon>
        <taxon>Pseudomonadota</taxon>
        <taxon>Gammaproteobacteria</taxon>
        <taxon>Lysobacterales</taxon>
        <taxon>Lysobacteraceae</taxon>
        <taxon>Xanthomonas</taxon>
    </lineage>
</organism>
<dbReference type="Proteomes" id="UP000503498">
    <property type="component" value="Chromosome"/>
</dbReference>
<proteinExistence type="predicted"/>
<gene>
    <name evidence="1" type="ORF">HG421_10165</name>
</gene>
<evidence type="ECO:0000313" key="1">
    <source>
        <dbReference type="EMBL" id="QJD68040.1"/>
    </source>
</evidence>
<dbReference type="AlphaFoldDB" id="A0A7Z2ZI00"/>